<dbReference type="Gene3D" id="3.90.190.10">
    <property type="entry name" value="Protein tyrosine phosphatase superfamily"/>
    <property type="match status" value="1"/>
</dbReference>
<organism evidence="1 2">
    <name type="scientific">Tautonia plasticadhaerens</name>
    <dbReference type="NCBI Taxonomy" id="2527974"/>
    <lineage>
        <taxon>Bacteria</taxon>
        <taxon>Pseudomonadati</taxon>
        <taxon>Planctomycetota</taxon>
        <taxon>Planctomycetia</taxon>
        <taxon>Isosphaerales</taxon>
        <taxon>Isosphaeraceae</taxon>
        <taxon>Tautonia</taxon>
    </lineage>
</organism>
<reference evidence="1 2" key="1">
    <citation type="submission" date="2019-02" db="EMBL/GenBank/DDBJ databases">
        <title>Deep-cultivation of Planctomycetes and their phenomic and genomic characterization uncovers novel biology.</title>
        <authorList>
            <person name="Wiegand S."/>
            <person name="Jogler M."/>
            <person name="Boedeker C."/>
            <person name="Pinto D."/>
            <person name="Vollmers J."/>
            <person name="Rivas-Marin E."/>
            <person name="Kohn T."/>
            <person name="Peeters S.H."/>
            <person name="Heuer A."/>
            <person name="Rast P."/>
            <person name="Oberbeckmann S."/>
            <person name="Bunk B."/>
            <person name="Jeske O."/>
            <person name="Meyerdierks A."/>
            <person name="Storesund J.E."/>
            <person name="Kallscheuer N."/>
            <person name="Luecker S."/>
            <person name="Lage O.M."/>
            <person name="Pohl T."/>
            <person name="Merkel B.J."/>
            <person name="Hornburger P."/>
            <person name="Mueller R.-W."/>
            <person name="Bruemmer F."/>
            <person name="Labrenz M."/>
            <person name="Spormann A.M."/>
            <person name="Op den Camp H."/>
            <person name="Overmann J."/>
            <person name="Amann R."/>
            <person name="Jetten M.S.M."/>
            <person name="Mascher T."/>
            <person name="Medema M.H."/>
            <person name="Devos D.P."/>
            <person name="Kaster A.-K."/>
            <person name="Ovreas L."/>
            <person name="Rohde M."/>
            <person name="Galperin M.Y."/>
            <person name="Jogler C."/>
        </authorList>
    </citation>
    <scope>NUCLEOTIDE SEQUENCE [LARGE SCALE GENOMIC DNA]</scope>
    <source>
        <strain evidence="1 2">ElP</strain>
    </source>
</reference>
<protein>
    <submittedName>
        <fullName evidence="1">Dual specificity phosphatase, catalytic domain</fullName>
    </submittedName>
</protein>
<accession>A0A518H338</accession>
<dbReference type="Pfam" id="PF22785">
    <property type="entry name" value="Tc-R-P"/>
    <property type="match status" value="1"/>
</dbReference>
<dbReference type="RefSeq" id="WP_145270718.1">
    <property type="nucleotide sequence ID" value="NZ_CP036426.1"/>
</dbReference>
<evidence type="ECO:0000313" key="1">
    <source>
        <dbReference type="EMBL" id="QDV35247.1"/>
    </source>
</evidence>
<dbReference type="OrthoDB" id="285384at2"/>
<dbReference type="EMBL" id="CP036426">
    <property type="protein sequence ID" value="QDV35247.1"/>
    <property type="molecule type" value="Genomic_DNA"/>
</dbReference>
<sequence>MISRRRRIFRYVLAALAVLFGLEQAWRHGYDYILPEKFAAVDEGKVYRGAWQMTWPMKRIVREHDIKTVVALAHPPESPWVAEERELGDEMGFRFVHLPIVDDRSIGDDEALFDLIEQAAAEVASPANQPVFFHCHHGINRASMVHMAYRMLYCGYTIDEAEAEVAAMFGLKKVDKGPDYRHMRDFYETRVLPRRLASRAEEPARQ</sequence>
<proteinExistence type="predicted"/>
<gene>
    <name evidence="1" type="ORF">ElP_31500</name>
</gene>
<dbReference type="SUPFAM" id="SSF52799">
    <property type="entry name" value="(Phosphotyrosine protein) phosphatases II"/>
    <property type="match status" value="1"/>
</dbReference>
<dbReference type="KEGG" id="tpla:ElP_31500"/>
<dbReference type="Proteomes" id="UP000317835">
    <property type="component" value="Chromosome"/>
</dbReference>
<dbReference type="AlphaFoldDB" id="A0A518H338"/>
<keyword evidence="2" id="KW-1185">Reference proteome</keyword>
<name>A0A518H338_9BACT</name>
<dbReference type="InterPro" id="IPR029021">
    <property type="entry name" value="Prot-tyrosine_phosphatase-like"/>
</dbReference>
<evidence type="ECO:0000313" key="2">
    <source>
        <dbReference type="Proteomes" id="UP000317835"/>
    </source>
</evidence>